<name>A0A9W6Q4M9_9ACTN</name>
<dbReference type="RefSeq" id="WP_285735924.1">
    <property type="nucleotide sequence ID" value="NZ_BSSA01000006.1"/>
</dbReference>
<dbReference type="Gene3D" id="1.10.10.10">
    <property type="entry name" value="Winged helix-like DNA-binding domain superfamily/Winged helix DNA-binding domain"/>
    <property type="match status" value="1"/>
</dbReference>
<dbReference type="SUPFAM" id="SSF46785">
    <property type="entry name" value="Winged helix' DNA-binding domain"/>
    <property type="match status" value="1"/>
</dbReference>
<dbReference type="Proteomes" id="UP001165041">
    <property type="component" value="Unassembled WGS sequence"/>
</dbReference>
<evidence type="ECO:0000313" key="6">
    <source>
        <dbReference type="Proteomes" id="UP001165041"/>
    </source>
</evidence>
<comment type="caution">
    <text evidence="5">The sequence shown here is derived from an EMBL/GenBank/DDBJ whole genome shotgun (WGS) entry which is preliminary data.</text>
</comment>
<dbReference type="InterPro" id="IPR036390">
    <property type="entry name" value="WH_DNA-bd_sf"/>
</dbReference>
<keyword evidence="1" id="KW-0805">Transcription regulation</keyword>
<proteinExistence type="predicted"/>
<evidence type="ECO:0000313" key="5">
    <source>
        <dbReference type="EMBL" id="GLW70080.1"/>
    </source>
</evidence>
<evidence type="ECO:0000256" key="2">
    <source>
        <dbReference type="ARBA" id="ARBA00023125"/>
    </source>
</evidence>
<evidence type="ECO:0000256" key="1">
    <source>
        <dbReference type="ARBA" id="ARBA00023015"/>
    </source>
</evidence>
<dbReference type="InterPro" id="IPR002577">
    <property type="entry name" value="HTH_HxlR"/>
</dbReference>
<keyword evidence="2" id="KW-0238">DNA-binding</keyword>
<keyword evidence="3" id="KW-0804">Transcription</keyword>
<dbReference type="Pfam" id="PF01638">
    <property type="entry name" value="HxlR"/>
    <property type="match status" value="1"/>
</dbReference>
<dbReference type="CDD" id="cd00090">
    <property type="entry name" value="HTH_ARSR"/>
    <property type="match status" value="1"/>
</dbReference>
<feature type="domain" description="HTH hxlR-type" evidence="4">
    <location>
        <begin position="6"/>
        <end position="105"/>
    </location>
</feature>
<sequence>MPPRPCPVAAAVDLVHSRWTTPVLWNLDHRGPLRFSQLQRHIGDISPKTLTERLRHLERHGLVTRTYHPEIPPRVEYAITPLGRSLAPLFTALTAWQDRHLPAVEAARRAYDAAD</sequence>
<dbReference type="InterPro" id="IPR036388">
    <property type="entry name" value="WH-like_DNA-bd_sf"/>
</dbReference>
<gene>
    <name evidence="5" type="ORF">Kpho02_23790</name>
</gene>
<dbReference type="AlphaFoldDB" id="A0A9W6Q4M9"/>
<evidence type="ECO:0000256" key="3">
    <source>
        <dbReference type="ARBA" id="ARBA00023163"/>
    </source>
</evidence>
<dbReference type="PANTHER" id="PTHR33204">
    <property type="entry name" value="TRANSCRIPTIONAL REGULATOR, MARR FAMILY"/>
    <property type="match status" value="1"/>
</dbReference>
<dbReference type="PANTHER" id="PTHR33204:SF37">
    <property type="entry name" value="HTH-TYPE TRANSCRIPTIONAL REGULATOR YODB"/>
    <property type="match status" value="1"/>
</dbReference>
<dbReference type="InterPro" id="IPR011991">
    <property type="entry name" value="ArsR-like_HTH"/>
</dbReference>
<evidence type="ECO:0000259" key="4">
    <source>
        <dbReference type="PROSITE" id="PS51118"/>
    </source>
</evidence>
<dbReference type="EMBL" id="BSSA01000006">
    <property type="protein sequence ID" value="GLW70080.1"/>
    <property type="molecule type" value="Genomic_DNA"/>
</dbReference>
<accession>A0A9W6Q4M9</accession>
<protein>
    <submittedName>
        <fullName evidence="5">HxlR family transcriptional regulator</fullName>
    </submittedName>
</protein>
<dbReference type="GO" id="GO:0003677">
    <property type="term" value="F:DNA binding"/>
    <property type="evidence" value="ECO:0007669"/>
    <property type="project" value="UniProtKB-KW"/>
</dbReference>
<dbReference type="PROSITE" id="PS51118">
    <property type="entry name" value="HTH_HXLR"/>
    <property type="match status" value="1"/>
</dbReference>
<organism evidence="5 6">
    <name type="scientific">Kitasatospora phosalacinea</name>
    <dbReference type="NCBI Taxonomy" id="2065"/>
    <lineage>
        <taxon>Bacteria</taxon>
        <taxon>Bacillati</taxon>
        <taxon>Actinomycetota</taxon>
        <taxon>Actinomycetes</taxon>
        <taxon>Kitasatosporales</taxon>
        <taxon>Streptomycetaceae</taxon>
        <taxon>Kitasatospora</taxon>
    </lineage>
</organism>
<reference evidence="5" key="1">
    <citation type="submission" date="2023-02" db="EMBL/GenBank/DDBJ databases">
        <title>Kitasatospora phosalacinea NBRC 14627.</title>
        <authorList>
            <person name="Ichikawa N."/>
            <person name="Sato H."/>
            <person name="Tonouchi N."/>
        </authorList>
    </citation>
    <scope>NUCLEOTIDE SEQUENCE</scope>
    <source>
        <strain evidence="5">NBRC 14627</strain>
    </source>
</reference>